<evidence type="ECO:0000256" key="5">
    <source>
        <dbReference type="ARBA" id="ARBA00012180"/>
    </source>
</evidence>
<gene>
    <name evidence="12" type="ORF">CYJ32_06745</name>
</gene>
<keyword evidence="9" id="KW-0378">Hydrolase</keyword>
<comment type="catalytic activity">
    <reaction evidence="1">
        <text>Endonucleolytic cleavage to 5'-phosphomonoester.</text>
        <dbReference type="EC" id="3.1.26.4"/>
    </reaction>
</comment>
<dbReference type="AlphaFoldDB" id="A0A2I1M3B5"/>
<sequence length="274" mass="30370">MTIDFTVTVSTDGSALDNPHGPMGWGWVEHTEKNPTGAPASESGRAYDCGGASNGTNQIGELCAVLQCLRDHRGDYPLIIETDSQYAINCSTTWIHSWKKNGWKNSKKEPVKNAEIIKAIYAELNARSGSVEFVWVKGHAGNTYNEKVDDLARGFAERAGKHLIDGYLPEEGWTVLKNGPYAEGLILPKSSKAEETVPAAQPTLIDQPLFPENNATLTEELITRLNQATERFDLATQRLQLASEHMDQAVAKLDEAIRRFDDVSWKNNHQDTLF</sequence>
<proteinExistence type="inferred from homology"/>
<evidence type="ECO:0000313" key="12">
    <source>
        <dbReference type="EMBL" id="PKZ14625.1"/>
    </source>
</evidence>
<dbReference type="InterPro" id="IPR036397">
    <property type="entry name" value="RNaseH_sf"/>
</dbReference>
<dbReference type="InterPro" id="IPR050092">
    <property type="entry name" value="RNase_H"/>
</dbReference>
<dbReference type="EC" id="3.1.26.4" evidence="5"/>
<comment type="caution">
    <text evidence="12">The sequence shown here is derived from an EMBL/GenBank/DDBJ whole genome shotgun (WGS) entry which is preliminary data.</text>
</comment>
<evidence type="ECO:0000259" key="11">
    <source>
        <dbReference type="PROSITE" id="PS50879"/>
    </source>
</evidence>
<keyword evidence="6" id="KW-0540">Nuclease</keyword>
<keyword evidence="10" id="KW-0460">Magnesium</keyword>
<protein>
    <recommendedName>
        <fullName evidence="5">ribonuclease H</fullName>
        <ecNumber evidence="5">3.1.26.4</ecNumber>
    </recommendedName>
</protein>
<evidence type="ECO:0000256" key="2">
    <source>
        <dbReference type="ARBA" id="ARBA00001946"/>
    </source>
</evidence>
<evidence type="ECO:0000256" key="10">
    <source>
        <dbReference type="ARBA" id="ARBA00022842"/>
    </source>
</evidence>
<dbReference type="Proteomes" id="UP000242263">
    <property type="component" value="Unassembled WGS sequence"/>
</dbReference>
<dbReference type="CDD" id="cd09278">
    <property type="entry name" value="RNase_HI_prokaryote_like"/>
    <property type="match status" value="1"/>
</dbReference>
<dbReference type="PANTHER" id="PTHR10642">
    <property type="entry name" value="RIBONUCLEASE H1"/>
    <property type="match status" value="1"/>
</dbReference>
<evidence type="ECO:0000256" key="8">
    <source>
        <dbReference type="ARBA" id="ARBA00022759"/>
    </source>
</evidence>
<dbReference type="GO" id="GO:0043137">
    <property type="term" value="P:DNA replication, removal of RNA primer"/>
    <property type="evidence" value="ECO:0007669"/>
    <property type="project" value="TreeGrafter"/>
</dbReference>
<evidence type="ECO:0000313" key="13">
    <source>
        <dbReference type="Proteomes" id="UP000242263"/>
    </source>
</evidence>
<accession>A0A2I1M3B5</accession>
<organism evidence="12 13">
    <name type="scientific">Alloscardovia omnicolens</name>
    <dbReference type="NCBI Taxonomy" id="419015"/>
    <lineage>
        <taxon>Bacteria</taxon>
        <taxon>Bacillati</taxon>
        <taxon>Actinomycetota</taxon>
        <taxon>Actinomycetes</taxon>
        <taxon>Bifidobacteriales</taxon>
        <taxon>Bifidobacteriaceae</taxon>
        <taxon>Alloscardovia</taxon>
    </lineage>
</organism>
<evidence type="ECO:0000256" key="4">
    <source>
        <dbReference type="ARBA" id="ARBA00011245"/>
    </source>
</evidence>
<dbReference type="GO" id="GO:0046872">
    <property type="term" value="F:metal ion binding"/>
    <property type="evidence" value="ECO:0007669"/>
    <property type="project" value="UniProtKB-KW"/>
</dbReference>
<dbReference type="InterPro" id="IPR022892">
    <property type="entry name" value="RNaseHI"/>
</dbReference>
<dbReference type="InterPro" id="IPR002156">
    <property type="entry name" value="RNaseH_domain"/>
</dbReference>
<dbReference type="PANTHER" id="PTHR10642:SF26">
    <property type="entry name" value="RIBONUCLEASE H1"/>
    <property type="match status" value="1"/>
</dbReference>
<keyword evidence="7" id="KW-0479">Metal-binding</keyword>
<name>A0A2I1M3B5_9BIFI</name>
<dbReference type="SUPFAM" id="SSF53098">
    <property type="entry name" value="Ribonuclease H-like"/>
    <property type="match status" value="1"/>
</dbReference>
<evidence type="ECO:0000256" key="1">
    <source>
        <dbReference type="ARBA" id="ARBA00000077"/>
    </source>
</evidence>
<dbReference type="InterPro" id="IPR012337">
    <property type="entry name" value="RNaseH-like_sf"/>
</dbReference>
<evidence type="ECO:0000256" key="9">
    <source>
        <dbReference type="ARBA" id="ARBA00022801"/>
    </source>
</evidence>
<dbReference type="Gene3D" id="3.30.420.10">
    <property type="entry name" value="Ribonuclease H-like superfamily/Ribonuclease H"/>
    <property type="match status" value="1"/>
</dbReference>
<dbReference type="GO" id="GO:0004523">
    <property type="term" value="F:RNA-DNA hybrid ribonuclease activity"/>
    <property type="evidence" value="ECO:0007669"/>
    <property type="project" value="UniProtKB-EC"/>
</dbReference>
<feature type="domain" description="RNase H type-1" evidence="11">
    <location>
        <begin position="3"/>
        <end position="157"/>
    </location>
</feature>
<dbReference type="RefSeq" id="WP_049207061.1">
    <property type="nucleotide sequence ID" value="NZ_JASOXD010000018.1"/>
</dbReference>
<evidence type="ECO:0000256" key="7">
    <source>
        <dbReference type="ARBA" id="ARBA00022723"/>
    </source>
</evidence>
<comment type="subunit">
    <text evidence="4">Monomer.</text>
</comment>
<reference evidence="12 13" key="1">
    <citation type="submission" date="2017-12" db="EMBL/GenBank/DDBJ databases">
        <title>Phylogenetic diversity of female urinary microbiome.</title>
        <authorList>
            <person name="Thomas-White K."/>
            <person name="Wolfe A.J."/>
        </authorList>
    </citation>
    <scope>NUCLEOTIDE SEQUENCE [LARGE SCALE GENOMIC DNA]</scope>
    <source>
        <strain evidence="12 13">UMB0064</strain>
    </source>
</reference>
<evidence type="ECO:0000256" key="3">
    <source>
        <dbReference type="ARBA" id="ARBA00005300"/>
    </source>
</evidence>
<comment type="similarity">
    <text evidence="3">Belongs to the RNase H family.</text>
</comment>
<comment type="cofactor">
    <cofactor evidence="2">
        <name>Mg(2+)</name>
        <dbReference type="ChEBI" id="CHEBI:18420"/>
    </cofactor>
</comment>
<evidence type="ECO:0000256" key="6">
    <source>
        <dbReference type="ARBA" id="ARBA00022722"/>
    </source>
</evidence>
<dbReference type="PROSITE" id="PS50879">
    <property type="entry name" value="RNASE_H_1"/>
    <property type="match status" value="1"/>
</dbReference>
<keyword evidence="8" id="KW-0255">Endonuclease</keyword>
<dbReference type="Pfam" id="PF00075">
    <property type="entry name" value="RNase_H"/>
    <property type="match status" value="1"/>
</dbReference>
<dbReference type="GO" id="GO:0003676">
    <property type="term" value="F:nucleic acid binding"/>
    <property type="evidence" value="ECO:0007669"/>
    <property type="project" value="InterPro"/>
</dbReference>
<dbReference type="EMBL" id="PKGU01000004">
    <property type="protein sequence ID" value="PKZ14625.1"/>
    <property type="molecule type" value="Genomic_DNA"/>
</dbReference>